<dbReference type="PANTHER" id="PTHR14398">
    <property type="entry name" value="RNA RECOGNITION RRM/RNP DOMAIN"/>
    <property type="match status" value="1"/>
</dbReference>
<dbReference type="PROSITE" id="PS50103">
    <property type="entry name" value="ZF_C3H1"/>
    <property type="match status" value="1"/>
</dbReference>
<evidence type="ECO:0000259" key="6">
    <source>
        <dbReference type="PROSITE" id="PS50103"/>
    </source>
</evidence>
<proteinExistence type="predicted"/>
<evidence type="ECO:0000259" key="5">
    <source>
        <dbReference type="PROSITE" id="PS50102"/>
    </source>
</evidence>
<dbReference type="EMBL" id="JADGIZ020000040">
    <property type="protein sequence ID" value="KAL2913852.1"/>
    <property type="molecule type" value="Genomic_DNA"/>
</dbReference>
<protein>
    <recommendedName>
        <fullName evidence="9">C3H1-type domain-containing protein</fullName>
    </recommendedName>
</protein>
<dbReference type="InterPro" id="IPR000571">
    <property type="entry name" value="Znf_CCCH"/>
</dbReference>
<comment type="caution">
    <text evidence="7">The sequence shown here is derived from an EMBL/GenBank/DDBJ whole genome shotgun (WGS) entry which is preliminary data.</text>
</comment>
<feature type="compositionally biased region" description="Low complexity" evidence="4">
    <location>
        <begin position="343"/>
        <end position="354"/>
    </location>
</feature>
<dbReference type="SMART" id="SM00360">
    <property type="entry name" value="RRM"/>
    <property type="match status" value="1"/>
</dbReference>
<evidence type="ECO:0000256" key="3">
    <source>
        <dbReference type="PROSITE-ProRule" id="PRU00723"/>
    </source>
</evidence>
<dbReference type="Proteomes" id="UP001527925">
    <property type="component" value="Unassembled WGS sequence"/>
</dbReference>
<feature type="domain" description="RRM" evidence="5">
    <location>
        <begin position="425"/>
        <end position="497"/>
    </location>
</feature>
<reference evidence="7 8" key="1">
    <citation type="submission" date="2023-09" db="EMBL/GenBank/DDBJ databases">
        <title>Pangenome analysis of Batrachochytrium dendrobatidis and related Chytrids.</title>
        <authorList>
            <person name="Yacoub M.N."/>
            <person name="Stajich J.E."/>
            <person name="James T.Y."/>
        </authorList>
    </citation>
    <scope>NUCLEOTIDE SEQUENCE [LARGE SCALE GENOMIC DNA]</scope>
    <source>
        <strain evidence="7 8">JEL0888</strain>
    </source>
</reference>
<feature type="compositionally biased region" description="Basic and acidic residues" evidence="4">
    <location>
        <begin position="285"/>
        <end position="342"/>
    </location>
</feature>
<sequence>MQAADVTGEEAYLRRLRMSQGAGAPAPLVEEFRGTPVEAMPETGETRIVVLTNLVGRDEADEELCVETQEECARFGSVLLCVAHESKDPSVPDSEAVRVFVEFETLEGAITGPFVGMRTRGHLGLARRPHGSAPMIFGEEAVGELKAFLVAELDAIERRASVPSSDADAAVLADYVIALLRHDKPAALLKDDCLTELEDFLAEETAPFVERLFAALGSGRFAGAAAAALAPAPAPVPVPAAAPPVAAEAPAAPVKAEAAEPAEVAPAAPAERADSHMDASLAAKRPRDAEAARAPRGDERPDKLARTGNDRRLARDHERDRDRDRDVDRGRDLDRGRDRDGWAPRGAAPAGRPRGQCHSYRDKGYCMRGETCPYEHGPGALLIDHPAAPRPAAPPIADVPRITAVRDGRDGRDSRGPPRARAESRTLCLQNVPPESCTLDSINRFFKAFGTLTNIHVDPGARRAVIQFSRVDEAVAAFRSPDAIFGNRFVKVFFQRDDDQPGSGTGAGGYGAYAKPGSFPRHHAGGDAARDAEAAQQQALALAAQQDEARRQQEKTRIMLEFKKTQEALIAKQIEEQKRIMERLQTDKTMSAKDRKALMESLKTLTQRTKTMMENAASQAQQAKARAAAAAPTAAATPAAAASAPVAPAPPAPTSTAAAADVTAATAAPSGANVEADKAAAETPEGDAGTVTADEGADPALKAQLEALKSERPTRIALEGVTDDNEPALRKHFAAHAGLVAFERTGPGSAAAQFQLRWQAEVALASAAAADACAGVRLAWAQAPVAEA</sequence>
<feature type="region of interest" description="Disordered" evidence="4">
    <location>
        <begin position="669"/>
        <end position="696"/>
    </location>
</feature>
<dbReference type="Gene3D" id="3.30.70.330">
    <property type="match status" value="2"/>
</dbReference>
<keyword evidence="3" id="KW-0862">Zinc</keyword>
<feature type="region of interest" description="Disordered" evidence="4">
    <location>
        <begin position="257"/>
        <end position="359"/>
    </location>
</feature>
<dbReference type="InterPro" id="IPR035979">
    <property type="entry name" value="RBD_domain_sf"/>
</dbReference>
<dbReference type="InterPro" id="IPR000504">
    <property type="entry name" value="RRM_dom"/>
</dbReference>
<feature type="region of interest" description="Disordered" evidence="4">
    <location>
        <begin position="500"/>
        <end position="533"/>
    </location>
</feature>
<gene>
    <name evidence="7" type="ORF">HK105_206586</name>
</gene>
<dbReference type="PROSITE" id="PS50102">
    <property type="entry name" value="RRM"/>
    <property type="match status" value="1"/>
</dbReference>
<dbReference type="InterPro" id="IPR045137">
    <property type="entry name" value="RBM26/27"/>
</dbReference>
<evidence type="ECO:0000313" key="8">
    <source>
        <dbReference type="Proteomes" id="UP001527925"/>
    </source>
</evidence>
<evidence type="ECO:0008006" key="9">
    <source>
        <dbReference type="Google" id="ProtNLM"/>
    </source>
</evidence>
<feature type="domain" description="C3H1-type" evidence="6">
    <location>
        <begin position="351"/>
        <end position="379"/>
    </location>
</feature>
<keyword evidence="1 2" id="KW-0694">RNA-binding</keyword>
<dbReference type="InterPro" id="IPR012677">
    <property type="entry name" value="Nucleotide-bd_a/b_plait_sf"/>
</dbReference>
<feature type="compositionally biased region" description="Basic and acidic residues" evidence="4">
    <location>
        <begin position="524"/>
        <end position="533"/>
    </location>
</feature>
<keyword evidence="3" id="KW-0863">Zinc-finger</keyword>
<accession>A0ABR4N2X0</accession>
<feature type="zinc finger region" description="C3H1-type" evidence="3">
    <location>
        <begin position="351"/>
        <end position="379"/>
    </location>
</feature>
<keyword evidence="8" id="KW-1185">Reference proteome</keyword>
<evidence type="ECO:0000256" key="4">
    <source>
        <dbReference type="SAM" id="MobiDB-lite"/>
    </source>
</evidence>
<feature type="compositionally biased region" description="Low complexity" evidence="4">
    <location>
        <begin position="257"/>
        <end position="270"/>
    </location>
</feature>
<name>A0ABR4N2X0_9FUNG</name>
<keyword evidence="3" id="KW-0479">Metal-binding</keyword>
<evidence type="ECO:0000256" key="1">
    <source>
        <dbReference type="ARBA" id="ARBA00022884"/>
    </source>
</evidence>
<organism evidence="7 8">
    <name type="scientific">Polyrhizophydium stewartii</name>
    <dbReference type="NCBI Taxonomy" id="2732419"/>
    <lineage>
        <taxon>Eukaryota</taxon>
        <taxon>Fungi</taxon>
        <taxon>Fungi incertae sedis</taxon>
        <taxon>Chytridiomycota</taxon>
        <taxon>Chytridiomycota incertae sedis</taxon>
        <taxon>Chytridiomycetes</taxon>
        <taxon>Rhizophydiales</taxon>
        <taxon>Rhizophydiales incertae sedis</taxon>
        <taxon>Polyrhizophydium</taxon>
    </lineage>
</organism>
<dbReference type="SUPFAM" id="SSF54928">
    <property type="entry name" value="RNA-binding domain, RBD"/>
    <property type="match status" value="1"/>
</dbReference>
<evidence type="ECO:0000256" key="2">
    <source>
        <dbReference type="PROSITE-ProRule" id="PRU00176"/>
    </source>
</evidence>
<dbReference type="PANTHER" id="PTHR14398:SF0">
    <property type="entry name" value="ZINC FINGER PROTEIN SWM"/>
    <property type="match status" value="1"/>
</dbReference>
<evidence type="ECO:0000313" key="7">
    <source>
        <dbReference type="EMBL" id="KAL2913852.1"/>
    </source>
</evidence>
<dbReference type="CDD" id="cd12257">
    <property type="entry name" value="RRM1_RBM26_like"/>
    <property type="match status" value="1"/>
</dbReference>